<dbReference type="PANTHER" id="PTHR43537">
    <property type="entry name" value="TRANSCRIPTIONAL REGULATOR, GNTR FAMILY"/>
    <property type="match status" value="1"/>
</dbReference>
<keyword evidence="3" id="KW-0804">Transcription</keyword>
<keyword evidence="6" id="KW-1185">Reference proteome</keyword>
<organism evidence="5 6">
    <name type="scientific">Schaalia turicensis ACS-279-V-Col4</name>
    <dbReference type="NCBI Taxonomy" id="883077"/>
    <lineage>
        <taxon>Bacteria</taxon>
        <taxon>Bacillati</taxon>
        <taxon>Actinomycetota</taxon>
        <taxon>Actinomycetes</taxon>
        <taxon>Actinomycetales</taxon>
        <taxon>Actinomycetaceae</taxon>
        <taxon>Schaalia</taxon>
    </lineage>
</organism>
<dbReference type="Gene3D" id="1.10.10.10">
    <property type="entry name" value="Winged helix-like DNA-binding domain superfamily/Winged helix DNA-binding domain"/>
    <property type="match status" value="1"/>
</dbReference>
<keyword evidence="2" id="KW-0238">DNA-binding</keyword>
<dbReference type="PRINTS" id="PR00035">
    <property type="entry name" value="HTHGNTR"/>
</dbReference>
<evidence type="ECO:0000256" key="1">
    <source>
        <dbReference type="ARBA" id="ARBA00023015"/>
    </source>
</evidence>
<dbReference type="PATRIC" id="fig|883077.3.peg.677"/>
<dbReference type="GO" id="GO:0003677">
    <property type="term" value="F:DNA binding"/>
    <property type="evidence" value="ECO:0007669"/>
    <property type="project" value="UniProtKB-KW"/>
</dbReference>
<dbReference type="Gene3D" id="1.20.120.530">
    <property type="entry name" value="GntR ligand-binding domain-like"/>
    <property type="match status" value="1"/>
</dbReference>
<dbReference type="PANTHER" id="PTHR43537:SF5">
    <property type="entry name" value="UXU OPERON TRANSCRIPTIONAL REGULATOR"/>
    <property type="match status" value="1"/>
</dbReference>
<evidence type="ECO:0000313" key="6">
    <source>
        <dbReference type="Proteomes" id="UP000003994"/>
    </source>
</evidence>
<dbReference type="InterPro" id="IPR008920">
    <property type="entry name" value="TF_FadR/GntR_C"/>
</dbReference>
<evidence type="ECO:0000256" key="3">
    <source>
        <dbReference type="ARBA" id="ARBA00023163"/>
    </source>
</evidence>
<feature type="domain" description="HTH gntR-type" evidence="4">
    <location>
        <begin position="3"/>
        <end position="71"/>
    </location>
</feature>
<dbReference type="Pfam" id="PF00392">
    <property type="entry name" value="GntR"/>
    <property type="match status" value="1"/>
</dbReference>
<sequence length="231" mass="25571">MRKGLVEQVVDTVIDRIVEGAYREGDALPGEVDLAKELDVSRLTVREAVKVLKDRGVLEVQQGRGTFLAPRTRWTDLSTVIALTMRESSPRDAGLRLVELRRMIEVGAAGLAARNRAEEDLEALESLLERIDEAAVAGDVEANVDADLDFHRRILLASANPFMPVVLAPLAQALHESRFVTASQPEVRRRAQAHHRAILDAIRSKDEEAAKDAMRSHMTQTRLDLLANTAE</sequence>
<dbReference type="Proteomes" id="UP000003994">
    <property type="component" value="Unassembled WGS sequence"/>
</dbReference>
<protein>
    <recommendedName>
        <fullName evidence="4">HTH gntR-type domain-containing protein</fullName>
    </recommendedName>
</protein>
<name>K0YTD0_9ACTO</name>
<dbReference type="SUPFAM" id="SSF46785">
    <property type="entry name" value="Winged helix' DNA-binding domain"/>
    <property type="match status" value="1"/>
</dbReference>
<proteinExistence type="predicted"/>
<dbReference type="SMART" id="SM00345">
    <property type="entry name" value="HTH_GNTR"/>
    <property type="match status" value="1"/>
</dbReference>
<dbReference type="InterPro" id="IPR000524">
    <property type="entry name" value="Tscrpt_reg_HTH_GntR"/>
</dbReference>
<comment type="caution">
    <text evidence="5">The sequence shown here is derived from an EMBL/GenBank/DDBJ whole genome shotgun (WGS) entry which is preliminary data.</text>
</comment>
<gene>
    <name evidence="5" type="ORF">HMPREF9241_00671</name>
</gene>
<dbReference type="InterPro" id="IPR011711">
    <property type="entry name" value="GntR_C"/>
</dbReference>
<dbReference type="CDD" id="cd07377">
    <property type="entry name" value="WHTH_GntR"/>
    <property type="match status" value="1"/>
</dbReference>
<evidence type="ECO:0000256" key="2">
    <source>
        <dbReference type="ARBA" id="ARBA00023125"/>
    </source>
</evidence>
<dbReference type="InterPro" id="IPR036388">
    <property type="entry name" value="WH-like_DNA-bd_sf"/>
</dbReference>
<reference evidence="5 6" key="1">
    <citation type="submission" date="2012-07" db="EMBL/GenBank/DDBJ databases">
        <title>The Genome Sequence of Actinomyces turicensis ACS-279-V-COL4.</title>
        <authorList>
            <consortium name="The Broad Institute Genome Sequencing Platform"/>
            <person name="Earl A."/>
            <person name="Ward D."/>
            <person name="Feldgarden M."/>
            <person name="Gevers D."/>
            <person name="Saerens B."/>
            <person name="Vaneechoutte M."/>
            <person name="Walker B."/>
            <person name="Young S.K."/>
            <person name="Zeng Q."/>
            <person name="Gargeya S."/>
            <person name="Fitzgerald M."/>
            <person name="Haas B."/>
            <person name="Abouelleil A."/>
            <person name="Alvarado L."/>
            <person name="Arachchi H.M."/>
            <person name="Berlin A."/>
            <person name="Chapman S.B."/>
            <person name="Goldberg J."/>
            <person name="Griggs A."/>
            <person name="Gujja S."/>
            <person name="Hansen M."/>
            <person name="Howarth C."/>
            <person name="Imamovic A."/>
            <person name="Larimer J."/>
            <person name="McCowen C."/>
            <person name="Montmayeur A."/>
            <person name="Murphy C."/>
            <person name="Neiman D."/>
            <person name="Pearson M."/>
            <person name="Priest M."/>
            <person name="Roberts A."/>
            <person name="Saif S."/>
            <person name="Shea T."/>
            <person name="Sisk P."/>
            <person name="Sykes S."/>
            <person name="Wortman J."/>
            <person name="Nusbaum C."/>
            <person name="Birren B."/>
        </authorList>
    </citation>
    <scope>NUCLEOTIDE SEQUENCE [LARGE SCALE GENOMIC DNA]</scope>
    <source>
        <strain evidence="5 6">ACS-279-V-Col4</strain>
    </source>
</reference>
<dbReference type="eggNOG" id="COG2186">
    <property type="taxonomic scope" value="Bacteria"/>
</dbReference>
<evidence type="ECO:0000313" key="5">
    <source>
        <dbReference type="EMBL" id="EJZ87082.1"/>
    </source>
</evidence>
<dbReference type="STRING" id="883077.HMPREF9241_00671"/>
<dbReference type="GO" id="GO:0003700">
    <property type="term" value="F:DNA-binding transcription factor activity"/>
    <property type="evidence" value="ECO:0007669"/>
    <property type="project" value="InterPro"/>
</dbReference>
<dbReference type="Pfam" id="PF07729">
    <property type="entry name" value="FCD"/>
    <property type="match status" value="1"/>
</dbReference>
<accession>K0YTD0</accession>
<dbReference type="EMBL" id="AGWQ01000004">
    <property type="protein sequence ID" value="EJZ87082.1"/>
    <property type="molecule type" value="Genomic_DNA"/>
</dbReference>
<dbReference type="HOGENOM" id="CLU_017584_9_4_11"/>
<dbReference type="InterPro" id="IPR036390">
    <property type="entry name" value="WH_DNA-bd_sf"/>
</dbReference>
<dbReference type="SUPFAM" id="SSF48008">
    <property type="entry name" value="GntR ligand-binding domain-like"/>
    <property type="match status" value="1"/>
</dbReference>
<evidence type="ECO:0000259" key="4">
    <source>
        <dbReference type="PROSITE" id="PS50949"/>
    </source>
</evidence>
<keyword evidence="1" id="KW-0805">Transcription regulation</keyword>
<dbReference type="RefSeq" id="WP_006680876.1">
    <property type="nucleotide sequence ID" value="NZ_JH815208.1"/>
</dbReference>
<dbReference type="AlphaFoldDB" id="K0YTD0"/>
<dbReference type="SMART" id="SM00895">
    <property type="entry name" value="FCD"/>
    <property type="match status" value="1"/>
</dbReference>
<dbReference type="PROSITE" id="PS50949">
    <property type="entry name" value="HTH_GNTR"/>
    <property type="match status" value="1"/>
</dbReference>